<comment type="caution">
    <text evidence="2">The sequence shown here is derived from an EMBL/GenBank/DDBJ whole genome shotgun (WGS) entry which is preliminary data.</text>
</comment>
<proteinExistence type="predicted"/>
<reference evidence="2 3" key="1">
    <citation type="submission" date="2019-03" db="EMBL/GenBank/DDBJ databases">
        <title>New insights into Acidothiobacillus thiooxidans sulfur metabolism through coupled gene expression, solution geochemistry, microscopy and spectroscopy analyses.</title>
        <authorList>
            <person name="Camacho D."/>
            <person name="Frazao R."/>
            <person name="Fouillen A."/>
            <person name="Nanci A."/>
            <person name="Lang B.F."/>
            <person name="Apte S.C."/>
            <person name="Baron C."/>
            <person name="Warren L.A."/>
        </authorList>
    </citation>
    <scope>NUCLEOTIDE SEQUENCE [LARGE SCALE GENOMIC DNA]</scope>
    <source>
        <strain evidence="2 3">ATCC 19377</strain>
    </source>
</reference>
<dbReference type="Proteomes" id="UP000315403">
    <property type="component" value="Unassembled WGS sequence"/>
</dbReference>
<evidence type="ECO:0000256" key="1">
    <source>
        <dbReference type="SAM" id="MobiDB-lite"/>
    </source>
</evidence>
<sequence length="375" mass="40504">MLDDTDWTSDVPFSYGTGEPEPNQEPGAVPADVLPEPEPPEKPLLRPIREILGGLRAPIYLIKGILEVGSIGMAYGQSGSGKSFIGVDWACSIATGQPWHTIPVKKGPVVIMAGEGFSGLDRRLAAWNIKHPDAGLSDAKLFVSRRTVPFDETAKAIILAAIRDSGITPLLIEIDTINRHLVGDENSAKDAADFIRVCGEIQTEIGAAVLLIHHEGVQAGRARGSTAFRASMDSEVCISMDKGVIEVSCKKAKDEQMFQTMYFSLEGVKLPIVNEDLEDVYSAVPMPTDAPDSEETLTTNAAHALTVLRGLWAEHQANLAADNRPVESAKVAVKDWKETSRLAKSTFHRAKDALIEAGSIEIVGRSYVRLLPSSQ</sequence>
<evidence type="ECO:0000313" key="2">
    <source>
        <dbReference type="EMBL" id="TQN49453.1"/>
    </source>
</evidence>
<evidence type="ECO:0000313" key="3">
    <source>
        <dbReference type="Proteomes" id="UP000315403"/>
    </source>
</evidence>
<organism evidence="2 3">
    <name type="scientific">Acidithiobacillus thiooxidans ATCC 19377</name>
    <dbReference type="NCBI Taxonomy" id="637390"/>
    <lineage>
        <taxon>Bacteria</taxon>
        <taxon>Pseudomonadati</taxon>
        <taxon>Pseudomonadota</taxon>
        <taxon>Acidithiobacillia</taxon>
        <taxon>Acidithiobacillales</taxon>
        <taxon>Acidithiobacillaceae</taxon>
        <taxon>Acidithiobacillus</taxon>
    </lineage>
</organism>
<gene>
    <name evidence="2" type="ORF">DLNHIDIE_03308</name>
</gene>
<dbReference type="EMBL" id="SZUV01000005">
    <property type="protein sequence ID" value="TQN49453.1"/>
    <property type="molecule type" value="Genomic_DNA"/>
</dbReference>
<protein>
    <recommendedName>
        <fullName evidence="4">AAA+ ATPase domain-containing protein</fullName>
    </recommendedName>
</protein>
<dbReference type="RefSeq" id="WP_158627829.1">
    <property type="nucleotide sequence ID" value="NZ_SZUV01000005.1"/>
</dbReference>
<evidence type="ECO:0008006" key="4">
    <source>
        <dbReference type="Google" id="ProtNLM"/>
    </source>
</evidence>
<dbReference type="Pfam" id="PF13481">
    <property type="entry name" value="AAA_25"/>
    <property type="match status" value="1"/>
</dbReference>
<accession>A0A543PZE6</accession>
<dbReference type="Gene3D" id="3.40.50.300">
    <property type="entry name" value="P-loop containing nucleotide triphosphate hydrolases"/>
    <property type="match status" value="1"/>
</dbReference>
<dbReference type="SUPFAM" id="SSF52540">
    <property type="entry name" value="P-loop containing nucleoside triphosphate hydrolases"/>
    <property type="match status" value="1"/>
</dbReference>
<dbReference type="AlphaFoldDB" id="A0A543PZE6"/>
<dbReference type="InterPro" id="IPR027417">
    <property type="entry name" value="P-loop_NTPase"/>
</dbReference>
<name>A0A543PZE6_ACITH</name>
<feature type="region of interest" description="Disordered" evidence="1">
    <location>
        <begin position="1"/>
        <end position="40"/>
    </location>
</feature>